<dbReference type="InterPro" id="IPR014030">
    <property type="entry name" value="Ketoacyl_synth_N"/>
</dbReference>
<keyword evidence="3" id="KW-1185">Reference proteome</keyword>
<feature type="domain" description="Beta-ketoacyl synthase-like N-terminal" evidence="1">
    <location>
        <begin position="1"/>
        <end position="53"/>
    </location>
</feature>
<evidence type="ECO:0000313" key="3">
    <source>
        <dbReference type="Proteomes" id="UP001610563"/>
    </source>
</evidence>
<dbReference type="Proteomes" id="UP001610563">
    <property type="component" value="Unassembled WGS sequence"/>
</dbReference>
<accession>A0ABR4G855</accession>
<dbReference type="Gene3D" id="3.40.47.10">
    <property type="match status" value="1"/>
</dbReference>
<protein>
    <recommendedName>
        <fullName evidence="1">Beta-ketoacyl synthase-like N-terminal domain-containing protein</fullName>
    </recommendedName>
</protein>
<organism evidence="2 3">
    <name type="scientific">Aspergillus keveii</name>
    <dbReference type="NCBI Taxonomy" id="714993"/>
    <lineage>
        <taxon>Eukaryota</taxon>
        <taxon>Fungi</taxon>
        <taxon>Dikarya</taxon>
        <taxon>Ascomycota</taxon>
        <taxon>Pezizomycotina</taxon>
        <taxon>Eurotiomycetes</taxon>
        <taxon>Eurotiomycetidae</taxon>
        <taxon>Eurotiales</taxon>
        <taxon>Aspergillaceae</taxon>
        <taxon>Aspergillus</taxon>
        <taxon>Aspergillus subgen. Nidulantes</taxon>
    </lineage>
</organism>
<evidence type="ECO:0000259" key="1">
    <source>
        <dbReference type="Pfam" id="PF00109"/>
    </source>
</evidence>
<proteinExistence type="predicted"/>
<dbReference type="SUPFAM" id="SSF53901">
    <property type="entry name" value="Thiolase-like"/>
    <property type="match status" value="1"/>
</dbReference>
<comment type="caution">
    <text evidence="2">The sequence shown here is derived from an EMBL/GenBank/DDBJ whole genome shotgun (WGS) entry which is preliminary data.</text>
</comment>
<dbReference type="InterPro" id="IPR016039">
    <property type="entry name" value="Thiolase-like"/>
</dbReference>
<reference evidence="2 3" key="1">
    <citation type="submission" date="2024-07" db="EMBL/GenBank/DDBJ databases">
        <title>Section-level genome sequencing and comparative genomics of Aspergillus sections Usti and Cavernicolus.</title>
        <authorList>
            <consortium name="Lawrence Berkeley National Laboratory"/>
            <person name="Nybo J.L."/>
            <person name="Vesth T.C."/>
            <person name="Theobald S."/>
            <person name="Frisvad J.C."/>
            <person name="Larsen T.O."/>
            <person name="Kjaerboelling I."/>
            <person name="Rothschild-Mancinelli K."/>
            <person name="Lyhne E.K."/>
            <person name="Kogle M.E."/>
            <person name="Barry K."/>
            <person name="Clum A."/>
            <person name="Na H."/>
            <person name="Ledsgaard L."/>
            <person name="Lin J."/>
            <person name="Lipzen A."/>
            <person name="Kuo A."/>
            <person name="Riley R."/>
            <person name="Mondo S."/>
            <person name="Labutti K."/>
            <person name="Haridas S."/>
            <person name="Pangalinan J."/>
            <person name="Salamov A.A."/>
            <person name="Simmons B.A."/>
            <person name="Magnuson J.K."/>
            <person name="Chen J."/>
            <person name="Drula E."/>
            <person name="Henrissat B."/>
            <person name="Wiebenga A."/>
            <person name="Lubbers R.J."/>
            <person name="Gomes A.C."/>
            <person name="Makela M.R."/>
            <person name="Stajich J."/>
            <person name="Grigoriev I.V."/>
            <person name="Mortensen U.H."/>
            <person name="De Vries R.P."/>
            <person name="Baker S.E."/>
            <person name="Andersen M.R."/>
        </authorList>
    </citation>
    <scope>NUCLEOTIDE SEQUENCE [LARGE SCALE GENOMIC DNA]</scope>
    <source>
        <strain evidence="2 3">CBS 209.92</strain>
    </source>
</reference>
<dbReference type="Pfam" id="PF00109">
    <property type="entry name" value="ketoacyl-synt"/>
    <property type="match status" value="1"/>
</dbReference>
<sequence length="54" mass="5803">MLVNRVNRLNQVRGPGLLLDSACSDGLVAVHRAELSRKDESDPSITAGCNLILN</sequence>
<evidence type="ECO:0000313" key="2">
    <source>
        <dbReference type="EMBL" id="KAL2795203.1"/>
    </source>
</evidence>
<name>A0ABR4G855_9EURO</name>
<dbReference type="EMBL" id="JBFTWV010000037">
    <property type="protein sequence ID" value="KAL2795203.1"/>
    <property type="molecule type" value="Genomic_DNA"/>
</dbReference>
<gene>
    <name evidence="2" type="ORF">BJX66DRAFT_302407</name>
</gene>